<gene>
    <name evidence="3" type="ORF">BT96DRAFT_1025740</name>
</gene>
<evidence type="ECO:0000313" key="4">
    <source>
        <dbReference type="Proteomes" id="UP000799118"/>
    </source>
</evidence>
<feature type="signal peptide" evidence="2">
    <location>
        <begin position="1"/>
        <end position="24"/>
    </location>
</feature>
<keyword evidence="2" id="KW-0732">Signal</keyword>
<dbReference type="Proteomes" id="UP000799118">
    <property type="component" value="Unassembled WGS sequence"/>
</dbReference>
<dbReference type="AlphaFoldDB" id="A0A6A4GPT0"/>
<feature type="compositionally biased region" description="Polar residues" evidence="1">
    <location>
        <begin position="164"/>
        <end position="178"/>
    </location>
</feature>
<feature type="compositionally biased region" description="Low complexity" evidence="1">
    <location>
        <begin position="112"/>
        <end position="126"/>
    </location>
</feature>
<sequence length="190" mass="19463">MKCPSSTSIAVFAVLASLAFHSHAAAIPNAILLQSSTRISPSSSVEARGLPLSGAPPNSLSHSQPKTEGQTAAKPEGTSEKKTADKATQTDLEEEEHDGEKSALLQVPGSGTTHSSAASFKSTKSASGLSLLSLKEKAKSISGSILSTFDSVSTDDSALGKGASTPSSKSRPNDSYTNRVAKMKYTGIAP</sequence>
<evidence type="ECO:0000256" key="2">
    <source>
        <dbReference type="SAM" id="SignalP"/>
    </source>
</evidence>
<feature type="chain" id="PRO_5025547900" evidence="2">
    <location>
        <begin position="25"/>
        <end position="190"/>
    </location>
</feature>
<reference evidence="3" key="1">
    <citation type="journal article" date="2019" name="Environ. Microbiol.">
        <title>Fungal ecological strategies reflected in gene transcription - a case study of two litter decomposers.</title>
        <authorList>
            <person name="Barbi F."/>
            <person name="Kohler A."/>
            <person name="Barry K."/>
            <person name="Baskaran P."/>
            <person name="Daum C."/>
            <person name="Fauchery L."/>
            <person name="Ihrmark K."/>
            <person name="Kuo A."/>
            <person name="LaButti K."/>
            <person name="Lipzen A."/>
            <person name="Morin E."/>
            <person name="Grigoriev I.V."/>
            <person name="Henrissat B."/>
            <person name="Lindahl B."/>
            <person name="Martin F."/>
        </authorList>
    </citation>
    <scope>NUCLEOTIDE SEQUENCE</scope>
    <source>
        <strain evidence="3">JB14</strain>
    </source>
</reference>
<feature type="region of interest" description="Disordered" evidence="1">
    <location>
        <begin position="43"/>
        <end position="126"/>
    </location>
</feature>
<accession>A0A6A4GPT0</accession>
<evidence type="ECO:0000313" key="3">
    <source>
        <dbReference type="EMBL" id="KAE9387751.1"/>
    </source>
</evidence>
<keyword evidence="4" id="KW-1185">Reference proteome</keyword>
<organism evidence="3 4">
    <name type="scientific">Gymnopus androsaceus JB14</name>
    <dbReference type="NCBI Taxonomy" id="1447944"/>
    <lineage>
        <taxon>Eukaryota</taxon>
        <taxon>Fungi</taxon>
        <taxon>Dikarya</taxon>
        <taxon>Basidiomycota</taxon>
        <taxon>Agaricomycotina</taxon>
        <taxon>Agaricomycetes</taxon>
        <taxon>Agaricomycetidae</taxon>
        <taxon>Agaricales</taxon>
        <taxon>Marasmiineae</taxon>
        <taxon>Omphalotaceae</taxon>
        <taxon>Gymnopus</taxon>
    </lineage>
</organism>
<feature type="region of interest" description="Disordered" evidence="1">
    <location>
        <begin position="150"/>
        <end position="190"/>
    </location>
</feature>
<dbReference type="EMBL" id="ML769782">
    <property type="protein sequence ID" value="KAE9387751.1"/>
    <property type="molecule type" value="Genomic_DNA"/>
</dbReference>
<evidence type="ECO:0000256" key="1">
    <source>
        <dbReference type="SAM" id="MobiDB-lite"/>
    </source>
</evidence>
<feature type="compositionally biased region" description="Polar residues" evidence="1">
    <location>
        <begin position="56"/>
        <end position="70"/>
    </location>
</feature>
<protein>
    <submittedName>
        <fullName evidence="3">Uncharacterized protein</fullName>
    </submittedName>
</protein>
<proteinExistence type="predicted"/>
<name>A0A6A4GPT0_9AGAR</name>